<evidence type="ECO:0000256" key="3">
    <source>
        <dbReference type="ARBA" id="ARBA00022692"/>
    </source>
</evidence>
<evidence type="ECO:0000256" key="1">
    <source>
        <dbReference type="ARBA" id="ARBA00004141"/>
    </source>
</evidence>
<dbReference type="GO" id="GO:0016020">
    <property type="term" value="C:membrane"/>
    <property type="evidence" value="ECO:0007669"/>
    <property type="project" value="UniProtKB-SubCell"/>
</dbReference>
<dbReference type="VEuPathDB" id="FungiDB:AB675_11410"/>
<proteinExistence type="inferred from homology"/>
<feature type="compositionally biased region" description="Acidic residues" evidence="6">
    <location>
        <begin position="295"/>
        <end position="304"/>
    </location>
</feature>
<dbReference type="SMART" id="SM00014">
    <property type="entry name" value="acidPPc"/>
    <property type="match status" value="1"/>
</dbReference>
<dbReference type="InterPro" id="IPR000326">
    <property type="entry name" value="PAP2/HPO"/>
</dbReference>
<dbReference type="GO" id="GO:0046839">
    <property type="term" value="P:phospholipid dephosphorylation"/>
    <property type="evidence" value="ECO:0007669"/>
    <property type="project" value="TreeGrafter"/>
</dbReference>
<dbReference type="Proteomes" id="UP000038010">
    <property type="component" value="Unassembled WGS sequence"/>
</dbReference>
<dbReference type="EMBL" id="LFJN01000013">
    <property type="protein sequence ID" value="KPI39903.1"/>
    <property type="molecule type" value="Genomic_DNA"/>
</dbReference>
<dbReference type="InterPro" id="IPR036938">
    <property type="entry name" value="PAP2/HPO_sf"/>
</dbReference>
<dbReference type="OrthoDB" id="10030083at2759"/>
<feature type="compositionally biased region" description="Polar residues" evidence="6">
    <location>
        <begin position="310"/>
        <end position="320"/>
    </location>
</feature>
<comment type="caution">
    <text evidence="9">The sequence shown here is derived from an EMBL/GenBank/DDBJ whole genome shotgun (WGS) entry which is preliminary data.</text>
</comment>
<dbReference type="GO" id="GO:0006644">
    <property type="term" value="P:phospholipid metabolic process"/>
    <property type="evidence" value="ECO:0007669"/>
    <property type="project" value="InterPro"/>
</dbReference>
<dbReference type="GO" id="GO:0008195">
    <property type="term" value="F:phosphatidate phosphatase activity"/>
    <property type="evidence" value="ECO:0007669"/>
    <property type="project" value="TreeGrafter"/>
</dbReference>
<dbReference type="PANTHER" id="PTHR10165">
    <property type="entry name" value="LIPID PHOSPHATE PHOSPHATASE"/>
    <property type="match status" value="1"/>
</dbReference>
<keyword evidence="4 7" id="KW-1133">Transmembrane helix</keyword>
<feature type="transmembrane region" description="Helical" evidence="7">
    <location>
        <begin position="202"/>
        <end position="221"/>
    </location>
</feature>
<gene>
    <name evidence="9" type="ORF">AB675_11410</name>
</gene>
<feature type="domain" description="Phosphatidic acid phosphatase type 2/haloperoxidase" evidence="8">
    <location>
        <begin position="103"/>
        <end position="245"/>
    </location>
</feature>
<dbReference type="Gene3D" id="1.20.144.10">
    <property type="entry name" value="Phosphatidic acid phosphatase type 2/haloperoxidase"/>
    <property type="match status" value="1"/>
</dbReference>
<evidence type="ECO:0000256" key="6">
    <source>
        <dbReference type="SAM" id="MobiDB-lite"/>
    </source>
</evidence>
<accession>A0A0N1HTK8</accession>
<dbReference type="STRING" id="1664694.A0A0N1HTK8"/>
<sequence>MATPLSERPGVLGAFARFYRRTYLGDYVGFVLLQAAYLITKFLITPVHRPFLISDLRISHEYANPERVTTYENFLYAGVAPLVVIVLYCVAVRPGFHRSHVTILGFLISLSFSGFLTHVFKNAIGRARPDLLARCVIKKGTPADVLVTISVCEQTDQYKLNDGWRSFPSGHSSFAWAGLGYLSLFLAGQLHTLRPRTDLARVLVTVCPLLGAFLVAASRTADYRHDVYDVTAGSILGFIVALFGYRRYYPSPLSPNCHLPFPSPLDDTKAERRLPSARQDEEDARSQAESFDLNDLTEEEDEDESHERQPLTTGNGTQSRGKPKRGDSE</sequence>
<name>A0A0N1HTK8_9EURO</name>
<keyword evidence="5 7" id="KW-0472">Membrane</keyword>
<reference evidence="9 10" key="1">
    <citation type="submission" date="2015-06" db="EMBL/GenBank/DDBJ databases">
        <title>Draft genome of the ant-associated black yeast Phialophora attae CBS 131958.</title>
        <authorList>
            <person name="Moreno L.F."/>
            <person name="Stielow B.J."/>
            <person name="de Hoog S."/>
            <person name="Vicente V.A."/>
            <person name="Weiss V.A."/>
            <person name="de Vries M."/>
            <person name="Cruz L.M."/>
            <person name="Souza E.M."/>
        </authorList>
    </citation>
    <scope>NUCLEOTIDE SEQUENCE [LARGE SCALE GENOMIC DNA]</scope>
    <source>
        <strain evidence="9 10">CBS 131958</strain>
    </source>
</reference>
<feature type="transmembrane region" description="Helical" evidence="7">
    <location>
        <begin position="173"/>
        <end position="190"/>
    </location>
</feature>
<feature type="transmembrane region" description="Helical" evidence="7">
    <location>
        <begin position="103"/>
        <end position="120"/>
    </location>
</feature>
<feature type="region of interest" description="Disordered" evidence="6">
    <location>
        <begin position="260"/>
        <end position="329"/>
    </location>
</feature>
<feature type="transmembrane region" description="Helical" evidence="7">
    <location>
        <begin position="27"/>
        <end position="44"/>
    </location>
</feature>
<comment type="subcellular location">
    <subcellularLocation>
        <location evidence="1">Membrane</location>
        <topology evidence="1">Multi-pass membrane protein</topology>
    </subcellularLocation>
</comment>
<dbReference type="PANTHER" id="PTHR10165:SF35">
    <property type="entry name" value="RE23632P"/>
    <property type="match status" value="1"/>
</dbReference>
<dbReference type="GeneID" id="28732135"/>
<dbReference type="AlphaFoldDB" id="A0A0N1HTK8"/>
<keyword evidence="10" id="KW-1185">Reference proteome</keyword>
<feature type="transmembrane region" description="Helical" evidence="7">
    <location>
        <begin position="227"/>
        <end position="245"/>
    </location>
</feature>
<dbReference type="Pfam" id="PF01569">
    <property type="entry name" value="PAP2"/>
    <property type="match status" value="1"/>
</dbReference>
<dbReference type="CDD" id="cd03390">
    <property type="entry name" value="PAP2_containing_1_like"/>
    <property type="match status" value="1"/>
</dbReference>
<protein>
    <submittedName>
        <fullName evidence="9">Diacylglycerol pyrophosphate phosphatase 1</fullName>
    </submittedName>
</protein>
<evidence type="ECO:0000256" key="7">
    <source>
        <dbReference type="SAM" id="Phobius"/>
    </source>
</evidence>
<evidence type="ECO:0000259" key="8">
    <source>
        <dbReference type="SMART" id="SM00014"/>
    </source>
</evidence>
<feature type="transmembrane region" description="Helical" evidence="7">
    <location>
        <begin position="74"/>
        <end position="91"/>
    </location>
</feature>
<evidence type="ECO:0000313" key="9">
    <source>
        <dbReference type="EMBL" id="KPI39903.1"/>
    </source>
</evidence>
<keyword evidence="3 7" id="KW-0812">Transmembrane</keyword>
<dbReference type="InterPro" id="IPR043216">
    <property type="entry name" value="PAP-like"/>
</dbReference>
<evidence type="ECO:0000313" key="10">
    <source>
        <dbReference type="Proteomes" id="UP000038010"/>
    </source>
</evidence>
<dbReference type="RefSeq" id="XP_017999866.1">
    <property type="nucleotide sequence ID" value="XM_018140255.1"/>
</dbReference>
<organism evidence="9 10">
    <name type="scientific">Cyphellophora attinorum</name>
    <dbReference type="NCBI Taxonomy" id="1664694"/>
    <lineage>
        <taxon>Eukaryota</taxon>
        <taxon>Fungi</taxon>
        <taxon>Dikarya</taxon>
        <taxon>Ascomycota</taxon>
        <taxon>Pezizomycotina</taxon>
        <taxon>Eurotiomycetes</taxon>
        <taxon>Chaetothyriomycetidae</taxon>
        <taxon>Chaetothyriales</taxon>
        <taxon>Cyphellophoraceae</taxon>
        <taxon>Cyphellophora</taxon>
    </lineage>
</organism>
<comment type="similarity">
    <text evidence="2">Belongs to the PA-phosphatase related phosphoesterase family.</text>
</comment>
<evidence type="ECO:0000256" key="4">
    <source>
        <dbReference type="ARBA" id="ARBA00022989"/>
    </source>
</evidence>
<dbReference type="SUPFAM" id="SSF48317">
    <property type="entry name" value="Acid phosphatase/Vanadium-dependent haloperoxidase"/>
    <property type="match status" value="1"/>
</dbReference>
<evidence type="ECO:0000256" key="5">
    <source>
        <dbReference type="ARBA" id="ARBA00023136"/>
    </source>
</evidence>
<evidence type="ECO:0000256" key="2">
    <source>
        <dbReference type="ARBA" id="ARBA00008816"/>
    </source>
</evidence>